<dbReference type="CDD" id="cd00093">
    <property type="entry name" value="HTH_XRE"/>
    <property type="match status" value="1"/>
</dbReference>
<keyword evidence="1" id="KW-0238">DNA-binding</keyword>
<dbReference type="Pfam" id="PF07883">
    <property type="entry name" value="Cupin_2"/>
    <property type="match status" value="1"/>
</dbReference>
<dbReference type="SUPFAM" id="SSF47413">
    <property type="entry name" value="lambda repressor-like DNA-binding domains"/>
    <property type="match status" value="1"/>
</dbReference>
<sequence length="197" mass="20916">MTADSPSLAADAAIAASVGRAIRDERSRRKLSMRALAATAEISQPFLSQIETGQTTPSLATLYRLAHALGLSPSALLPAPPEPGVVHITRQGDDGWTPISDTPNAGMTRVLSPASARLATVQEYRIEPGQYMGDWFQSDGELTVHVIEGAIDLEVEGQGTWTLGPGDSAAHPGTIRNRWTVHGDDPVRIILAYAAGR</sequence>
<evidence type="ECO:0000313" key="3">
    <source>
        <dbReference type="EMBL" id="GAA4770243.1"/>
    </source>
</evidence>
<dbReference type="Pfam" id="PF01381">
    <property type="entry name" value="HTH_3"/>
    <property type="match status" value="1"/>
</dbReference>
<reference evidence="4" key="1">
    <citation type="journal article" date="2019" name="Int. J. Syst. Evol. Microbiol.">
        <title>The Global Catalogue of Microorganisms (GCM) 10K type strain sequencing project: providing services to taxonomists for standard genome sequencing and annotation.</title>
        <authorList>
            <consortium name="The Broad Institute Genomics Platform"/>
            <consortium name="The Broad Institute Genome Sequencing Center for Infectious Disease"/>
            <person name="Wu L."/>
            <person name="Ma J."/>
        </authorList>
    </citation>
    <scope>NUCLEOTIDE SEQUENCE [LARGE SCALE GENOMIC DNA]</scope>
    <source>
        <strain evidence="4">JCM 18537</strain>
    </source>
</reference>
<dbReference type="SUPFAM" id="SSF51182">
    <property type="entry name" value="RmlC-like cupins"/>
    <property type="match status" value="1"/>
</dbReference>
<evidence type="ECO:0000259" key="2">
    <source>
        <dbReference type="PROSITE" id="PS50943"/>
    </source>
</evidence>
<dbReference type="CDD" id="cd02209">
    <property type="entry name" value="cupin_XRE_C"/>
    <property type="match status" value="1"/>
</dbReference>
<comment type="caution">
    <text evidence="3">The sequence shown here is derived from an EMBL/GenBank/DDBJ whole genome shotgun (WGS) entry which is preliminary data.</text>
</comment>
<dbReference type="InterPro" id="IPR014710">
    <property type="entry name" value="RmlC-like_jellyroll"/>
</dbReference>
<dbReference type="InterPro" id="IPR013096">
    <property type="entry name" value="Cupin_2"/>
</dbReference>
<dbReference type="PANTHER" id="PTHR46797:SF1">
    <property type="entry name" value="METHYLPHOSPHONATE SYNTHASE"/>
    <property type="match status" value="1"/>
</dbReference>
<keyword evidence="4" id="KW-1185">Reference proteome</keyword>
<proteinExistence type="predicted"/>
<organism evidence="3 4">
    <name type="scientific">Microbacterium gilvum</name>
    <dbReference type="NCBI Taxonomy" id="1336204"/>
    <lineage>
        <taxon>Bacteria</taxon>
        <taxon>Bacillati</taxon>
        <taxon>Actinomycetota</taxon>
        <taxon>Actinomycetes</taxon>
        <taxon>Micrococcales</taxon>
        <taxon>Microbacteriaceae</taxon>
        <taxon>Microbacterium</taxon>
    </lineage>
</organism>
<dbReference type="InterPro" id="IPR011051">
    <property type="entry name" value="RmlC_Cupin_sf"/>
</dbReference>
<dbReference type="PROSITE" id="PS50943">
    <property type="entry name" value="HTH_CROC1"/>
    <property type="match status" value="1"/>
</dbReference>
<dbReference type="SMART" id="SM00530">
    <property type="entry name" value="HTH_XRE"/>
    <property type="match status" value="1"/>
</dbReference>
<dbReference type="InterPro" id="IPR001387">
    <property type="entry name" value="Cro/C1-type_HTH"/>
</dbReference>
<dbReference type="RefSeq" id="WP_345437157.1">
    <property type="nucleotide sequence ID" value="NZ_BAABKO010000002.1"/>
</dbReference>
<dbReference type="Gene3D" id="2.60.120.10">
    <property type="entry name" value="Jelly Rolls"/>
    <property type="match status" value="1"/>
</dbReference>
<name>A0ABP9A114_9MICO</name>
<feature type="domain" description="HTH cro/C1-type" evidence="2">
    <location>
        <begin position="22"/>
        <end position="76"/>
    </location>
</feature>
<dbReference type="Gene3D" id="1.10.260.40">
    <property type="entry name" value="lambda repressor-like DNA-binding domains"/>
    <property type="match status" value="1"/>
</dbReference>
<dbReference type="InterPro" id="IPR050807">
    <property type="entry name" value="TransReg_Diox_bact_type"/>
</dbReference>
<accession>A0ABP9A114</accession>
<dbReference type="InterPro" id="IPR010982">
    <property type="entry name" value="Lambda_DNA-bd_dom_sf"/>
</dbReference>
<evidence type="ECO:0000313" key="4">
    <source>
        <dbReference type="Proteomes" id="UP001501645"/>
    </source>
</evidence>
<dbReference type="PANTHER" id="PTHR46797">
    <property type="entry name" value="HTH-TYPE TRANSCRIPTIONAL REGULATOR"/>
    <property type="match status" value="1"/>
</dbReference>
<dbReference type="Proteomes" id="UP001501645">
    <property type="component" value="Unassembled WGS sequence"/>
</dbReference>
<gene>
    <name evidence="3" type="ORF">GCM10023351_12500</name>
</gene>
<dbReference type="EMBL" id="BAABKO010000002">
    <property type="protein sequence ID" value="GAA4770243.1"/>
    <property type="molecule type" value="Genomic_DNA"/>
</dbReference>
<evidence type="ECO:0000256" key="1">
    <source>
        <dbReference type="ARBA" id="ARBA00023125"/>
    </source>
</evidence>
<protein>
    <submittedName>
        <fullName evidence="3">XRE family transcriptional regulator</fullName>
    </submittedName>
</protein>